<dbReference type="PANTHER" id="PTHR38590:SF1">
    <property type="entry name" value="BLL0828 PROTEIN"/>
    <property type="match status" value="1"/>
</dbReference>
<evidence type="ECO:0000313" key="4">
    <source>
        <dbReference type="Proteomes" id="UP000245391"/>
    </source>
</evidence>
<sequence length="168" mass="19822">MQQFNNPNADFGTQHSPPLEGCPQDGVVNNQSSKNYYLINDIIIYHKPKLNLPCNINLKERAKALRYAENLPEVLFWMQITKKRFHKIDFDRQRIIGNYIVDFYIKKLGLVIEIDGDSHDDKEVYDKAREEYFFSLGLKVYRITVDDVMKNMEFALMGLEEYIINEYA</sequence>
<dbReference type="CDD" id="cd01038">
    <property type="entry name" value="Endonuclease_DUF559"/>
    <property type="match status" value="1"/>
</dbReference>
<name>A0A317F353_9SPHI</name>
<feature type="region of interest" description="Disordered" evidence="1">
    <location>
        <begin position="1"/>
        <end position="25"/>
    </location>
</feature>
<feature type="domain" description="DUF559" evidence="2">
    <location>
        <begin position="58"/>
        <end position="156"/>
    </location>
</feature>
<keyword evidence="4" id="KW-1185">Reference proteome</keyword>
<evidence type="ECO:0000256" key="1">
    <source>
        <dbReference type="SAM" id="MobiDB-lite"/>
    </source>
</evidence>
<dbReference type="InterPro" id="IPR047216">
    <property type="entry name" value="Endonuclease_DUF559_bact"/>
</dbReference>
<organism evidence="3 4">
    <name type="scientific">Pedobacter paludis</name>
    <dbReference type="NCBI Taxonomy" id="2203212"/>
    <lineage>
        <taxon>Bacteria</taxon>
        <taxon>Pseudomonadati</taxon>
        <taxon>Bacteroidota</taxon>
        <taxon>Sphingobacteriia</taxon>
        <taxon>Sphingobacteriales</taxon>
        <taxon>Sphingobacteriaceae</taxon>
        <taxon>Pedobacter</taxon>
    </lineage>
</organism>
<dbReference type="PANTHER" id="PTHR38590">
    <property type="entry name" value="BLL0828 PROTEIN"/>
    <property type="match status" value="1"/>
</dbReference>
<evidence type="ECO:0000259" key="2">
    <source>
        <dbReference type="Pfam" id="PF04480"/>
    </source>
</evidence>
<keyword evidence="3" id="KW-0489">Methyltransferase</keyword>
<dbReference type="Gene3D" id="3.40.960.10">
    <property type="entry name" value="VSR Endonuclease"/>
    <property type="match status" value="1"/>
</dbReference>
<dbReference type="GO" id="GO:0008168">
    <property type="term" value="F:methyltransferase activity"/>
    <property type="evidence" value="ECO:0007669"/>
    <property type="project" value="UniProtKB-KW"/>
</dbReference>
<dbReference type="SUPFAM" id="SSF52980">
    <property type="entry name" value="Restriction endonuclease-like"/>
    <property type="match status" value="1"/>
</dbReference>
<comment type="caution">
    <text evidence="3">The sequence shown here is derived from an EMBL/GenBank/DDBJ whole genome shotgun (WGS) entry which is preliminary data.</text>
</comment>
<dbReference type="GO" id="GO:0032259">
    <property type="term" value="P:methylation"/>
    <property type="evidence" value="ECO:0007669"/>
    <property type="project" value="UniProtKB-KW"/>
</dbReference>
<evidence type="ECO:0000313" key="3">
    <source>
        <dbReference type="EMBL" id="PWS32279.1"/>
    </source>
</evidence>
<dbReference type="InterPro" id="IPR011335">
    <property type="entry name" value="Restrct_endonuc-II-like"/>
</dbReference>
<keyword evidence="3" id="KW-0808">Transferase</keyword>
<feature type="compositionally biased region" description="Polar residues" evidence="1">
    <location>
        <begin position="1"/>
        <end position="16"/>
    </location>
</feature>
<proteinExistence type="predicted"/>
<dbReference type="InterPro" id="IPR007569">
    <property type="entry name" value="DUF559"/>
</dbReference>
<protein>
    <submittedName>
        <fullName evidence="3">DNA methylase</fullName>
    </submittedName>
</protein>
<dbReference type="Pfam" id="PF04480">
    <property type="entry name" value="DUF559"/>
    <property type="match status" value="1"/>
</dbReference>
<dbReference type="RefSeq" id="WP_109929726.1">
    <property type="nucleotide sequence ID" value="NZ_QGNY01000003.1"/>
</dbReference>
<dbReference type="EMBL" id="QGNY01000003">
    <property type="protein sequence ID" value="PWS32279.1"/>
    <property type="molecule type" value="Genomic_DNA"/>
</dbReference>
<dbReference type="OrthoDB" id="9798754at2"/>
<accession>A0A317F353</accession>
<reference evidence="4" key="1">
    <citation type="submission" date="2018-05" db="EMBL/GenBank/DDBJ databases">
        <title>Pedobacter paludis sp. nov., isolated from wetland soil.</title>
        <authorList>
            <person name="Zhang Y."/>
        </authorList>
    </citation>
    <scope>NUCLEOTIDE SEQUENCE [LARGE SCALE GENOMIC DNA]</scope>
    <source>
        <strain evidence="4">R-8</strain>
    </source>
</reference>
<dbReference type="Proteomes" id="UP000245391">
    <property type="component" value="Unassembled WGS sequence"/>
</dbReference>
<gene>
    <name evidence="3" type="ORF">DF947_10955</name>
</gene>
<dbReference type="AlphaFoldDB" id="A0A317F353"/>